<proteinExistence type="predicted"/>
<dbReference type="InterPro" id="IPR055170">
    <property type="entry name" value="GFO_IDH_MocA-like_dom"/>
</dbReference>
<organism evidence="3 4">
    <name type="scientific">Neobacillus kokaensis</name>
    <dbReference type="NCBI Taxonomy" id="2759023"/>
    <lineage>
        <taxon>Bacteria</taxon>
        <taxon>Bacillati</taxon>
        <taxon>Bacillota</taxon>
        <taxon>Bacilli</taxon>
        <taxon>Bacillales</taxon>
        <taxon>Bacillaceae</taxon>
        <taxon>Neobacillus</taxon>
    </lineage>
</organism>
<dbReference type="PANTHER" id="PTHR43054">
    <property type="match status" value="1"/>
</dbReference>
<feature type="domain" description="Gfo/Idh/MocA-like oxidoreductase N-terminal" evidence="1">
    <location>
        <begin position="2"/>
        <end position="118"/>
    </location>
</feature>
<protein>
    <submittedName>
        <fullName evidence="3">Oxidoreductase</fullName>
    </submittedName>
</protein>
<dbReference type="PANTHER" id="PTHR43054:SF1">
    <property type="entry name" value="SCYLLO-INOSITOL 2-DEHYDROGENASE (NADP(+)) IOLU"/>
    <property type="match status" value="1"/>
</dbReference>
<gene>
    <name evidence="3" type="ORF">AM1BK_37830</name>
</gene>
<keyword evidence="4" id="KW-1185">Reference proteome</keyword>
<dbReference type="EMBL" id="BNDS01000020">
    <property type="protein sequence ID" value="GHI00241.1"/>
    <property type="molecule type" value="Genomic_DNA"/>
</dbReference>
<dbReference type="SUPFAM" id="SSF55347">
    <property type="entry name" value="Glyceraldehyde-3-phosphate dehydrogenase-like, C-terminal domain"/>
    <property type="match status" value="1"/>
</dbReference>
<comment type="caution">
    <text evidence="3">The sequence shown here is derived from an EMBL/GenBank/DDBJ whole genome shotgun (WGS) entry which is preliminary data.</text>
</comment>
<sequence>MLNFATIGTGWITESFIQAAQESKQLRLAGVYSRSGEKAKQLADTYQALKFYTDIEEMAANPEIDVVYIASPNSVHLKQALVFLKNKKHVICEKPIFSNMAEIEEAYRTAEENGVYLFEAIRNIHTPNFQILKEKLHLAGSLRSTMLPYIQYSSRYDAFLKGENPNVFSAEFSGGALVDLGVYPLFLAVGLFGEPRKVSYHPVLLRTGVDGSGTLVLEYDGFVCTILCSKVSHSILPCEIHGEKGTFVLADAAPISQITFYDSHTKEAQVLSVAQEKKDMVYECRTFARIIETRDDIEYKALKNWSIAVLQITEEARRQSGIVFGVEKIKAAGG</sequence>
<dbReference type="Gene3D" id="3.40.50.720">
    <property type="entry name" value="NAD(P)-binding Rossmann-like Domain"/>
    <property type="match status" value="1"/>
</dbReference>
<dbReference type="Gene3D" id="3.30.360.10">
    <property type="entry name" value="Dihydrodipicolinate Reductase, domain 2"/>
    <property type="match status" value="1"/>
</dbReference>
<dbReference type="Proteomes" id="UP000637074">
    <property type="component" value="Unassembled WGS sequence"/>
</dbReference>
<evidence type="ECO:0000313" key="3">
    <source>
        <dbReference type="EMBL" id="GHI00241.1"/>
    </source>
</evidence>
<evidence type="ECO:0000313" key="4">
    <source>
        <dbReference type="Proteomes" id="UP000637074"/>
    </source>
</evidence>
<dbReference type="InterPro" id="IPR036291">
    <property type="entry name" value="NAD(P)-bd_dom_sf"/>
</dbReference>
<dbReference type="RefSeq" id="WP_191275524.1">
    <property type="nucleotide sequence ID" value="NZ_BNDS01000020.1"/>
</dbReference>
<dbReference type="Pfam" id="PF01408">
    <property type="entry name" value="GFO_IDH_MocA"/>
    <property type="match status" value="1"/>
</dbReference>
<name>A0ABQ3NAD7_9BACI</name>
<feature type="domain" description="GFO/IDH/MocA-like oxidoreductase" evidence="2">
    <location>
        <begin position="159"/>
        <end position="247"/>
    </location>
</feature>
<dbReference type="SUPFAM" id="SSF51735">
    <property type="entry name" value="NAD(P)-binding Rossmann-fold domains"/>
    <property type="match status" value="1"/>
</dbReference>
<dbReference type="InterPro" id="IPR000683">
    <property type="entry name" value="Gfo/Idh/MocA-like_OxRdtase_N"/>
</dbReference>
<reference evidence="3 4" key="1">
    <citation type="journal article" date="2022" name="Int. J. Syst. Evol. Microbiol.">
        <title>Neobacillus kokaensis sp. nov., isolated from soil.</title>
        <authorList>
            <person name="Yuki K."/>
            <person name="Matsubara H."/>
            <person name="Yamaguchi S."/>
        </authorList>
    </citation>
    <scope>NUCLEOTIDE SEQUENCE [LARGE SCALE GENOMIC DNA]</scope>
    <source>
        <strain evidence="3 4">LOB 377</strain>
    </source>
</reference>
<evidence type="ECO:0000259" key="2">
    <source>
        <dbReference type="Pfam" id="PF22725"/>
    </source>
</evidence>
<accession>A0ABQ3NAD7</accession>
<dbReference type="Pfam" id="PF22725">
    <property type="entry name" value="GFO_IDH_MocA_C3"/>
    <property type="match status" value="1"/>
</dbReference>
<evidence type="ECO:0000259" key="1">
    <source>
        <dbReference type="Pfam" id="PF01408"/>
    </source>
</evidence>